<gene>
    <name evidence="9" type="ORF">A2633_00560</name>
</gene>
<comment type="caution">
    <text evidence="9">The sequence shown here is derived from an EMBL/GenBank/DDBJ whole genome shotgun (WGS) entry which is preliminary data.</text>
</comment>
<name>A0A1G2KB73_9BACT</name>
<dbReference type="InterPro" id="IPR036388">
    <property type="entry name" value="WH-like_DNA-bd_sf"/>
</dbReference>
<evidence type="ECO:0000256" key="5">
    <source>
        <dbReference type="ARBA" id="ARBA00023163"/>
    </source>
</evidence>
<dbReference type="InterPro" id="IPR007627">
    <property type="entry name" value="RNA_pol_sigma70_r2"/>
</dbReference>
<accession>A0A1G2KB73</accession>
<comment type="similarity">
    <text evidence="1 6">Belongs to the sigma-70 factor family. ECF subfamily.</text>
</comment>
<dbReference type="GO" id="GO:0006352">
    <property type="term" value="P:DNA-templated transcription initiation"/>
    <property type="evidence" value="ECO:0007669"/>
    <property type="project" value="InterPro"/>
</dbReference>
<evidence type="ECO:0000259" key="8">
    <source>
        <dbReference type="Pfam" id="PF04545"/>
    </source>
</evidence>
<dbReference type="Pfam" id="PF04545">
    <property type="entry name" value="Sigma70_r4"/>
    <property type="match status" value="1"/>
</dbReference>
<reference evidence="9 10" key="1">
    <citation type="journal article" date="2016" name="Nat. Commun.">
        <title>Thousands of microbial genomes shed light on interconnected biogeochemical processes in an aquifer system.</title>
        <authorList>
            <person name="Anantharaman K."/>
            <person name="Brown C.T."/>
            <person name="Hug L.A."/>
            <person name="Sharon I."/>
            <person name="Castelle C.J."/>
            <person name="Probst A.J."/>
            <person name="Thomas B.C."/>
            <person name="Singh A."/>
            <person name="Wilkins M.J."/>
            <person name="Karaoz U."/>
            <person name="Brodie E.L."/>
            <person name="Williams K.H."/>
            <person name="Hubbard S.S."/>
            <person name="Banfield J.F."/>
        </authorList>
    </citation>
    <scope>NUCLEOTIDE SEQUENCE [LARGE SCALE GENOMIC DNA]</scope>
</reference>
<dbReference type="NCBIfam" id="TIGR02937">
    <property type="entry name" value="sigma70-ECF"/>
    <property type="match status" value="1"/>
</dbReference>
<dbReference type="PANTHER" id="PTHR43133">
    <property type="entry name" value="RNA POLYMERASE ECF-TYPE SIGMA FACTO"/>
    <property type="match status" value="1"/>
</dbReference>
<keyword evidence="2 6" id="KW-0805">Transcription regulation</keyword>
<feature type="domain" description="RNA polymerase sigma-70 region 4" evidence="8">
    <location>
        <begin position="134"/>
        <end position="182"/>
    </location>
</feature>
<dbReference type="InterPro" id="IPR014284">
    <property type="entry name" value="RNA_pol_sigma-70_dom"/>
</dbReference>
<sequence>MEHTTDLELVQYYLNGDEKSLEVLIQQYLKPIHGFVYRYVGNRQDTEEVTQEVFVKVWRNLKKYDQSQNFKTWLFSIAKNTAIDFLKKKKTVPFSAFETEDGENPVLAGIVDANALPDELMQKKDVADVVTRSLATLSPRYRTVLALRYTNQFTFREIAESLREPLDTVKSRHRRALGMLKKYFVN</sequence>
<dbReference type="InterPro" id="IPR007630">
    <property type="entry name" value="RNA_pol_sigma70_r4"/>
</dbReference>
<dbReference type="Pfam" id="PF04542">
    <property type="entry name" value="Sigma70_r2"/>
    <property type="match status" value="1"/>
</dbReference>
<proteinExistence type="inferred from homology"/>
<dbReference type="InterPro" id="IPR039425">
    <property type="entry name" value="RNA_pol_sigma-70-like"/>
</dbReference>
<dbReference type="GO" id="GO:0003677">
    <property type="term" value="F:DNA binding"/>
    <property type="evidence" value="ECO:0007669"/>
    <property type="project" value="UniProtKB-KW"/>
</dbReference>
<dbReference type="Gene3D" id="1.10.1740.10">
    <property type="match status" value="1"/>
</dbReference>
<dbReference type="Gene3D" id="1.10.10.10">
    <property type="entry name" value="Winged helix-like DNA-binding domain superfamily/Winged helix DNA-binding domain"/>
    <property type="match status" value="1"/>
</dbReference>
<evidence type="ECO:0000256" key="1">
    <source>
        <dbReference type="ARBA" id="ARBA00010641"/>
    </source>
</evidence>
<dbReference type="CDD" id="cd06171">
    <property type="entry name" value="Sigma70_r4"/>
    <property type="match status" value="1"/>
</dbReference>
<keyword evidence="3 6" id="KW-0731">Sigma factor</keyword>
<dbReference type="Proteomes" id="UP000177152">
    <property type="component" value="Unassembled WGS sequence"/>
</dbReference>
<keyword evidence="5 6" id="KW-0804">Transcription</keyword>
<evidence type="ECO:0000256" key="2">
    <source>
        <dbReference type="ARBA" id="ARBA00023015"/>
    </source>
</evidence>
<feature type="domain" description="RNA polymerase sigma-70 region 2" evidence="7">
    <location>
        <begin position="24"/>
        <end position="90"/>
    </location>
</feature>
<dbReference type="SUPFAM" id="SSF88659">
    <property type="entry name" value="Sigma3 and sigma4 domains of RNA polymerase sigma factors"/>
    <property type="match status" value="1"/>
</dbReference>
<dbReference type="InterPro" id="IPR013325">
    <property type="entry name" value="RNA_pol_sigma_r2"/>
</dbReference>
<dbReference type="InterPro" id="IPR013324">
    <property type="entry name" value="RNA_pol_sigma_r3/r4-like"/>
</dbReference>
<dbReference type="InterPro" id="IPR000838">
    <property type="entry name" value="RNA_pol_sigma70_ECF_CS"/>
</dbReference>
<evidence type="ECO:0000313" key="10">
    <source>
        <dbReference type="Proteomes" id="UP000177152"/>
    </source>
</evidence>
<dbReference type="PANTHER" id="PTHR43133:SF8">
    <property type="entry name" value="RNA POLYMERASE SIGMA FACTOR HI_1459-RELATED"/>
    <property type="match status" value="1"/>
</dbReference>
<dbReference type="EMBL" id="MHQC01000005">
    <property type="protein sequence ID" value="OGZ95771.1"/>
    <property type="molecule type" value="Genomic_DNA"/>
</dbReference>
<dbReference type="GO" id="GO:0016987">
    <property type="term" value="F:sigma factor activity"/>
    <property type="evidence" value="ECO:0007669"/>
    <property type="project" value="UniProtKB-KW"/>
</dbReference>
<evidence type="ECO:0000256" key="3">
    <source>
        <dbReference type="ARBA" id="ARBA00023082"/>
    </source>
</evidence>
<dbReference type="PROSITE" id="PS01063">
    <property type="entry name" value="SIGMA70_ECF"/>
    <property type="match status" value="1"/>
</dbReference>
<evidence type="ECO:0000256" key="6">
    <source>
        <dbReference type="RuleBase" id="RU000716"/>
    </source>
</evidence>
<dbReference type="AlphaFoldDB" id="A0A1G2KB73"/>
<protein>
    <recommendedName>
        <fullName evidence="6">RNA polymerase sigma factor</fullName>
    </recommendedName>
</protein>
<keyword evidence="4 6" id="KW-0238">DNA-binding</keyword>
<evidence type="ECO:0000313" key="9">
    <source>
        <dbReference type="EMBL" id="OGZ95771.1"/>
    </source>
</evidence>
<evidence type="ECO:0000259" key="7">
    <source>
        <dbReference type="Pfam" id="PF04542"/>
    </source>
</evidence>
<dbReference type="SUPFAM" id="SSF88946">
    <property type="entry name" value="Sigma2 domain of RNA polymerase sigma factors"/>
    <property type="match status" value="1"/>
</dbReference>
<evidence type="ECO:0000256" key="4">
    <source>
        <dbReference type="ARBA" id="ARBA00023125"/>
    </source>
</evidence>
<organism evidence="9 10">
    <name type="scientific">Candidatus Sungbacteria bacterium RIFCSPHIGHO2_01_FULL_47_32</name>
    <dbReference type="NCBI Taxonomy" id="1802264"/>
    <lineage>
        <taxon>Bacteria</taxon>
        <taxon>Candidatus Sungiibacteriota</taxon>
    </lineage>
</organism>